<feature type="region of interest" description="Disordered" evidence="1">
    <location>
        <begin position="270"/>
        <end position="303"/>
    </location>
</feature>
<keyword evidence="3" id="KW-1185">Reference proteome</keyword>
<sequence>MANEFFFQQDSDPKHTAELVRMWIILNIPHEPQSPKLNSIELLREYLGRLVRQHSITSKDQPKAVLLQEWHAIGATFTGNKHAENNKEGAAAPLERVPRQAYRDSCPLQLLRTTCLELSSQDCSDHRPRLRMCDSGYEDFMDRTSLSIRAAACFRGKIWSLRIFRHHFGLIRYDKMQLPDRSTTVSLATLFRRTGSCVKTENAGRPKKKKIVTTPMVASNFSEALQEFCFQDIPPPQANQTNFRVHQSEEIWTALNIEVLNADEAASELKGGGKREISEKTHRPTTSSGTIPTCENPGWPGRGLNPNRLVLRGSYETRRNELKIAAHLFPSTFPPFSNGARCFAVLTQPLPSAASAGARILPSEAARSCGEPVHRVVTVVLVKPTETNRTTHETSASNIEWYSDKPGWVESSPPIKVNRVRFPEGPLPDFRTWQSCPVDAAGRRVSSGISPPPLHSDAAQYSPRFTLIGSPDPRCQEPLRLLLVDKKTFSISDWRSRSRGCGNNVLKSRSPWSAGGHYGIWIGAPVG</sequence>
<dbReference type="Proteomes" id="UP001159363">
    <property type="component" value="Chromosome 12"/>
</dbReference>
<accession>A0ABQ9GFW7</accession>
<feature type="compositionally biased region" description="Basic and acidic residues" evidence="1">
    <location>
        <begin position="271"/>
        <end position="282"/>
    </location>
</feature>
<dbReference type="Gene3D" id="3.30.420.10">
    <property type="entry name" value="Ribonuclease H-like superfamily/Ribonuclease H"/>
    <property type="match status" value="1"/>
</dbReference>
<evidence type="ECO:0000256" key="1">
    <source>
        <dbReference type="SAM" id="MobiDB-lite"/>
    </source>
</evidence>
<name>A0ABQ9GFW7_9NEOP</name>
<proteinExistence type="predicted"/>
<evidence type="ECO:0000313" key="3">
    <source>
        <dbReference type="Proteomes" id="UP001159363"/>
    </source>
</evidence>
<protein>
    <submittedName>
        <fullName evidence="2">Uncharacterized protein</fullName>
    </submittedName>
</protein>
<dbReference type="InterPro" id="IPR036397">
    <property type="entry name" value="RNaseH_sf"/>
</dbReference>
<gene>
    <name evidence="2" type="ORF">PR048_029177</name>
</gene>
<organism evidence="2 3">
    <name type="scientific">Dryococelus australis</name>
    <dbReference type="NCBI Taxonomy" id="614101"/>
    <lineage>
        <taxon>Eukaryota</taxon>
        <taxon>Metazoa</taxon>
        <taxon>Ecdysozoa</taxon>
        <taxon>Arthropoda</taxon>
        <taxon>Hexapoda</taxon>
        <taxon>Insecta</taxon>
        <taxon>Pterygota</taxon>
        <taxon>Neoptera</taxon>
        <taxon>Polyneoptera</taxon>
        <taxon>Phasmatodea</taxon>
        <taxon>Verophasmatodea</taxon>
        <taxon>Anareolatae</taxon>
        <taxon>Phasmatidae</taxon>
        <taxon>Eurycanthinae</taxon>
        <taxon>Dryococelus</taxon>
    </lineage>
</organism>
<dbReference type="EMBL" id="JARBHB010000013">
    <property type="protein sequence ID" value="KAJ8870164.1"/>
    <property type="molecule type" value="Genomic_DNA"/>
</dbReference>
<reference evidence="2 3" key="1">
    <citation type="submission" date="2023-02" db="EMBL/GenBank/DDBJ databases">
        <title>LHISI_Scaffold_Assembly.</title>
        <authorList>
            <person name="Stuart O.P."/>
            <person name="Cleave R."/>
            <person name="Magrath M.J.L."/>
            <person name="Mikheyev A.S."/>
        </authorList>
    </citation>
    <scope>NUCLEOTIDE SEQUENCE [LARGE SCALE GENOMIC DNA]</scope>
    <source>
        <strain evidence="2">Daus_M_001</strain>
        <tissue evidence="2">Leg muscle</tissue>
    </source>
</reference>
<evidence type="ECO:0000313" key="2">
    <source>
        <dbReference type="EMBL" id="KAJ8870164.1"/>
    </source>
</evidence>
<comment type="caution">
    <text evidence="2">The sequence shown here is derived from an EMBL/GenBank/DDBJ whole genome shotgun (WGS) entry which is preliminary data.</text>
</comment>
<feature type="compositionally biased region" description="Polar residues" evidence="1">
    <location>
        <begin position="284"/>
        <end position="293"/>
    </location>
</feature>